<evidence type="ECO:0008006" key="3">
    <source>
        <dbReference type="Google" id="ProtNLM"/>
    </source>
</evidence>
<dbReference type="EMBL" id="BBWV01000004">
    <property type="protein sequence ID" value="GAO45260.1"/>
    <property type="molecule type" value="Genomic_DNA"/>
</dbReference>
<comment type="caution">
    <text evidence="1">The sequence shown here is derived from an EMBL/GenBank/DDBJ whole genome shotgun (WGS) entry which is preliminary data.</text>
</comment>
<keyword evidence="2" id="KW-1185">Reference proteome</keyword>
<protein>
    <recommendedName>
        <fullName evidence="3">2'-5' RNA ligase</fullName>
    </recommendedName>
</protein>
<dbReference type="OrthoDB" id="1951600at2"/>
<sequence>MSATTLLRKALMPVDRLDPVLWEYQLVVSMPESIKDRVRKLRQHFAVDYNLPAPSNEVMMPLLRFRQHIGMEDKVVRQLRQTVSAWRPAAIHIKNFAAQPTHAIYLPVTCAQHLQPLVRDLKQVQHVLRPDRDHQPFFTAEHKILLASKLPPEKYTAAWATYSRKHFTAQFMADACLLLKRRNGDRYWQIVQRMEWKDLPIGAMQTSLFG</sequence>
<evidence type="ECO:0000313" key="1">
    <source>
        <dbReference type="EMBL" id="GAO45260.1"/>
    </source>
</evidence>
<dbReference type="AlphaFoldDB" id="A0A0E9N7D4"/>
<organism evidence="1 2">
    <name type="scientific">Flavihumibacter petaseus NBRC 106054</name>
    <dbReference type="NCBI Taxonomy" id="1220578"/>
    <lineage>
        <taxon>Bacteria</taxon>
        <taxon>Pseudomonadati</taxon>
        <taxon>Bacteroidota</taxon>
        <taxon>Chitinophagia</taxon>
        <taxon>Chitinophagales</taxon>
        <taxon>Chitinophagaceae</taxon>
        <taxon>Flavihumibacter</taxon>
    </lineage>
</organism>
<accession>A0A0E9N7D4</accession>
<reference evidence="1 2" key="1">
    <citation type="submission" date="2015-04" db="EMBL/GenBank/DDBJ databases">
        <title>Whole genome shotgun sequence of Flavihumibacter petaseus NBRC 106054.</title>
        <authorList>
            <person name="Miyazawa S."/>
            <person name="Hosoyama A."/>
            <person name="Hashimoto M."/>
            <person name="Noguchi M."/>
            <person name="Tsuchikane K."/>
            <person name="Ohji S."/>
            <person name="Yamazoe A."/>
            <person name="Ichikawa N."/>
            <person name="Kimura A."/>
            <person name="Fujita N."/>
        </authorList>
    </citation>
    <scope>NUCLEOTIDE SEQUENCE [LARGE SCALE GENOMIC DNA]</scope>
    <source>
        <strain evidence="1 2">NBRC 106054</strain>
    </source>
</reference>
<dbReference type="Gene3D" id="3.90.1140.10">
    <property type="entry name" value="Cyclic phosphodiesterase"/>
    <property type="match status" value="1"/>
</dbReference>
<dbReference type="InterPro" id="IPR009097">
    <property type="entry name" value="Cyclic_Pdiesterase"/>
</dbReference>
<gene>
    <name evidence="1" type="ORF">FPE01S_04_05030</name>
</gene>
<dbReference type="STRING" id="1220578.FPE01S_04_05030"/>
<dbReference type="Pfam" id="PF13563">
    <property type="entry name" value="2_5_RNA_ligase2"/>
    <property type="match status" value="1"/>
</dbReference>
<dbReference type="RefSeq" id="WP_046371206.1">
    <property type="nucleotide sequence ID" value="NZ_BBWV01000004.1"/>
</dbReference>
<dbReference type="SUPFAM" id="SSF55144">
    <property type="entry name" value="LigT-like"/>
    <property type="match status" value="1"/>
</dbReference>
<dbReference type="Proteomes" id="UP000033121">
    <property type="component" value="Unassembled WGS sequence"/>
</dbReference>
<evidence type="ECO:0000313" key="2">
    <source>
        <dbReference type="Proteomes" id="UP000033121"/>
    </source>
</evidence>
<name>A0A0E9N7D4_9BACT</name>
<proteinExistence type="predicted"/>